<evidence type="ECO:0000313" key="5">
    <source>
        <dbReference type="Proteomes" id="UP000320314"/>
    </source>
</evidence>
<dbReference type="SUPFAM" id="SSF53850">
    <property type="entry name" value="Periplasmic binding protein-like II"/>
    <property type="match status" value="1"/>
</dbReference>
<keyword evidence="5" id="KW-1185">Reference proteome</keyword>
<dbReference type="AlphaFoldDB" id="A0A506U8Y9"/>
<comment type="subcellular location">
    <subcellularLocation>
        <location evidence="1">Periplasm</location>
    </subcellularLocation>
</comment>
<feature type="domain" description="Solute-binding protein family 3/N-terminal" evidence="3">
    <location>
        <begin position="22"/>
        <end position="249"/>
    </location>
</feature>
<keyword evidence="2" id="KW-0732">Signal</keyword>
<name>A0A506U8Y9_9HYPH</name>
<comment type="caution">
    <text evidence="4">The sequence shown here is derived from an EMBL/GenBank/DDBJ whole genome shotgun (WGS) entry which is preliminary data.</text>
</comment>
<dbReference type="Pfam" id="PF00497">
    <property type="entry name" value="SBP_bac_3"/>
    <property type="match status" value="1"/>
</dbReference>
<dbReference type="EMBL" id="VHLH01000013">
    <property type="protein sequence ID" value="TPW29039.1"/>
    <property type="molecule type" value="Genomic_DNA"/>
</dbReference>
<evidence type="ECO:0000259" key="3">
    <source>
        <dbReference type="SMART" id="SM00062"/>
    </source>
</evidence>
<dbReference type="OrthoDB" id="4577708at2"/>
<gene>
    <name evidence="4" type="ORF">FJU11_08130</name>
</gene>
<proteinExistence type="predicted"/>
<accession>A0A506U8Y9</accession>
<evidence type="ECO:0000256" key="1">
    <source>
        <dbReference type="ARBA" id="ARBA00004418"/>
    </source>
</evidence>
<dbReference type="InterPro" id="IPR001638">
    <property type="entry name" value="Solute-binding_3/MltF_N"/>
</dbReference>
<dbReference type="Proteomes" id="UP000320314">
    <property type="component" value="Unassembled WGS sequence"/>
</dbReference>
<protein>
    <submittedName>
        <fullName evidence="4">ABC transporter substrate-binding protein</fullName>
    </submittedName>
</protein>
<dbReference type="GO" id="GO:0042597">
    <property type="term" value="C:periplasmic space"/>
    <property type="evidence" value="ECO:0007669"/>
    <property type="project" value="UniProtKB-SubCell"/>
</dbReference>
<evidence type="ECO:0000313" key="4">
    <source>
        <dbReference type="EMBL" id="TPW29039.1"/>
    </source>
</evidence>
<sequence length="264" mass="28533">MAQAAEIAKLYDALPAHYQENGVNVAVFNDWAPDEFVDKDGKLEGWSVDLARAIQDRLGVPFHYQATSFDAVIPGLVAKRFDAGFASFGSTPERLKVLDFVPQRKIGTGFAVPASSDLKIDDVRDICGVTFAVQAGSWDDQTLTRLDKEECVAKGRPAVKFERQKDQASAELAVRSGRAQATIAADVKLAYAAKQTGALKLTSLVLAPVDSCIGVRKGDPLGKVLADALQSLVDDGTYEKIMKKWGIADDRMLKKITVITGNDS</sequence>
<dbReference type="PANTHER" id="PTHR35936:SF17">
    <property type="entry name" value="ARGININE-BINDING EXTRACELLULAR PROTEIN ARTP"/>
    <property type="match status" value="1"/>
</dbReference>
<dbReference type="Gene3D" id="3.40.190.10">
    <property type="entry name" value="Periplasmic binding protein-like II"/>
    <property type="match status" value="2"/>
</dbReference>
<reference evidence="4 5" key="1">
    <citation type="submission" date="2019-06" db="EMBL/GenBank/DDBJ databases">
        <authorList>
            <person name="Li M."/>
        </authorList>
    </citation>
    <scope>NUCLEOTIDE SEQUENCE [LARGE SCALE GENOMIC DNA]</scope>
    <source>
        <strain evidence="4 5">BGMRC6574</strain>
    </source>
</reference>
<organism evidence="4 5">
    <name type="scientific">Pararhizobium mangrovi</name>
    <dbReference type="NCBI Taxonomy" id="2590452"/>
    <lineage>
        <taxon>Bacteria</taxon>
        <taxon>Pseudomonadati</taxon>
        <taxon>Pseudomonadota</taxon>
        <taxon>Alphaproteobacteria</taxon>
        <taxon>Hyphomicrobiales</taxon>
        <taxon>Rhizobiaceae</taxon>
        <taxon>Rhizobium/Agrobacterium group</taxon>
        <taxon>Pararhizobium</taxon>
    </lineage>
</organism>
<evidence type="ECO:0000256" key="2">
    <source>
        <dbReference type="ARBA" id="ARBA00022729"/>
    </source>
</evidence>
<dbReference type="PANTHER" id="PTHR35936">
    <property type="entry name" value="MEMBRANE-BOUND LYTIC MUREIN TRANSGLYCOSYLASE F"/>
    <property type="match status" value="1"/>
</dbReference>
<dbReference type="CDD" id="cd01004">
    <property type="entry name" value="PBP2_MidA_like"/>
    <property type="match status" value="1"/>
</dbReference>
<dbReference type="SMART" id="SM00062">
    <property type="entry name" value="PBPb"/>
    <property type="match status" value="1"/>
</dbReference>